<dbReference type="PANTHER" id="PTHR45339:SF1">
    <property type="entry name" value="HYBRID SIGNAL TRANSDUCTION HISTIDINE KINASE J"/>
    <property type="match status" value="1"/>
</dbReference>
<dbReference type="SMART" id="SM00448">
    <property type="entry name" value="REC"/>
    <property type="match status" value="1"/>
</dbReference>
<keyword evidence="8" id="KW-0067">ATP-binding</keyword>
<protein>
    <recommendedName>
        <fullName evidence="3">histidine kinase</fullName>
        <ecNumber evidence="3">2.7.13.3</ecNumber>
    </recommendedName>
</protein>
<dbReference type="GO" id="GO:0005886">
    <property type="term" value="C:plasma membrane"/>
    <property type="evidence" value="ECO:0007669"/>
    <property type="project" value="UniProtKB-SubCell"/>
</dbReference>
<evidence type="ECO:0000256" key="1">
    <source>
        <dbReference type="ARBA" id="ARBA00000085"/>
    </source>
</evidence>
<dbReference type="Pfam" id="PF02518">
    <property type="entry name" value="HATPase_c"/>
    <property type="match status" value="1"/>
</dbReference>
<dbReference type="PROSITE" id="PS50894">
    <property type="entry name" value="HPT"/>
    <property type="match status" value="1"/>
</dbReference>
<sequence length="871" mass="94893">MLTSKHAGKGKSGKHHSHRHNGHKGHHGHRGHKGHHAGLGHAQDREHEMIINRIVLIIIASSIAWFLDAAPDIMIAFQIHFMVSLMIAIAYRFDRRPSTVRRLAGIINDFGAGTYLFHVGGASLAALYPIYLWVILGYGFRFGISWLFVATGLATLSFGWTVYNVPYWQENLSLSIGLLIGLAVIPSYCSTLITKLSQAKEEAEAANKSKSLFLASISHELRTPLNAIIGYGTHLLGMKMPESQQQMISTSVSAGRHLLHLINQLLSFAKSDSQEELPEPVDFSIVDLLTDVRDIMQIAAEEKGLVIHLQAEPMSDRIAVGQVDHIRNILINLTSNAVKFTDSGFVLLKCGYEEDKDGDSLWCSVADTGPGIAEDAQERIFGVFQQADDSVVSKFGGTGLGLAICRQLAQQMGGDVSLSSKTGVGSVFTLSCPIAFADTEQAGRDSDAEKVHILSLGNSPEAPQIDIADGQSVRIDHVMHVPGTDILQLIGNRDLADYDVAVLGGEFAAQYDEEHALWSIFREAKLPPVLLSGSGSRDLEDIELRAAFASVLPSTPDFETIRSVVQIGCSFNRSLKSAEDVSENIFLEARPQRVLVADDNRTNQMVLETILSNAGHSVTVVPDGEKALDELENEAFDIVFLDVNMPRLGGIECCKMWRQIEGSRAHVPIIGLTADSTDETEKRCLDAGMDLRLTKPVEAGPLLETIVRLTSSEVSPDVVDATTDPFSTVTRITDKGVAEQPVSIDPSQLNYLRSIGDGDFVQSIIDAYLEDTATIMEALEKAVAAGNIDEFRFHAHAFKSGANNVGAMMLSKICARLEVITEPDFAAHAEEHLELVRSEVGQITEYFRNMDDAVSGEDTESSDDDAVRQSG</sequence>
<dbReference type="STRING" id="1123272.SAMN02745824_2669"/>
<keyword evidence="10" id="KW-0902">Two-component regulatory system</keyword>
<dbReference type="CDD" id="cd00082">
    <property type="entry name" value="HisKA"/>
    <property type="match status" value="1"/>
</dbReference>
<keyword evidence="20" id="KW-1185">Reference proteome</keyword>
<organism evidence="19 20">
    <name type="scientific">Parasphingorhabdus marina DSM 22363</name>
    <dbReference type="NCBI Taxonomy" id="1123272"/>
    <lineage>
        <taxon>Bacteria</taxon>
        <taxon>Pseudomonadati</taxon>
        <taxon>Pseudomonadota</taxon>
        <taxon>Alphaproteobacteria</taxon>
        <taxon>Sphingomonadales</taxon>
        <taxon>Sphingomonadaceae</taxon>
        <taxon>Parasphingorhabdus</taxon>
    </lineage>
</organism>
<dbReference type="SMART" id="SM00388">
    <property type="entry name" value="HisKA"/>
    <property type="match status" value="1"/>
</dbReference>
<dbReference type="SUPFAM" id="SSF52172">
    <property type="entry name" value="CheY-like"/>
    <property type="match status" value="1"/>
</dbReference>
<proteinExistence type="predicted"/>
<evidence type="ECO:0000259" key="17">
    <source>
        <dbReference type="PROSITE" id="PS50110"/>
    </source>
</evidence>
<gene>
    <name evidence="19" type="ORF">SAMN02745824_2669</name>
</gene>
<feature type="transmembrane region" description="Helical" evidence="15">
    <location>
        <begin position="172"/>
        <end position="193"/>
    </location>
</feature>
<dbReference type="InterPro" id="IPR004358">
    <property type="entry name" value="Sig_transdc_His_kin-like_C"/>
</dbReference>
<dbReference type="AlphaFoldDB" id="A0A1N6G423"/>
<dbReference type="PRINTS" id="PR00344">
    <property type="entry name" value="BCTRLSENSOR"/>
</dbReference>
<dbReference type="InterPro" id="IPR011006">
    <property type="entry name" value="CheY-like_superfamily"/>
</dbReference>
<feature type="transmembrane region" description="Helical" evidence="15">
    <location>
        <begin position="73"/>
        <end position="93"/>
    </location>
</feature>
<feature type="transmembrane region" description="Helical" evidence="15">
    <location>
        <begin position="144"/>
        <end position="165"/>
    </location>
</feature>
<evidence type="ECO:0000259" key="16">
    <source>
        <dbReference type="PROSITE" id="PS50109"/>
    </source>
</evidence>
<feature type="modified residue" description="Phosphohistidine" evidence="12">
    <location>
        <position position="796"/>
    </location>
</feature>
<dbReference type="SUPFAM" id="SSF47226">
    <property type="entry name" value="Histidine-containing phosphotransfer domain, HPT domain"/>
    <property type="match status" value="1"/>
</dbReference>
<dbReference type="EMBL" id="FSQW01000002">
    <property type="protein sequence ID" value="SIO02306.1"/>
    <property type="molecule type" value="Genomic_DNA"/>
</dbReference>
<evidence type="ECO:0000259" key="18">
    <source>
        <dbReference type="PROSITE" id="PS50894"/>
    </source>
</evidence>
<evidence type="ECO:0000256" key="14">
    <source>
        <dbReference type="SAM" id="MobiDB-lite"/>
    </source>
</evidence>
<feature type="transmembrane region" description="Helical" evidence="15">
    <location>
        <begin position="50"/>
        <end position="67"/>
    </location>
</feature>
<dbReference type="InterPro" id="IPR001789">
    <property type="entry name" value="Sig_transdc_resp-reg_receiver"/>
</dbReference>
<reference evidence="20" key="1">
    <citation type="submission" date="2016-11" db="EMBL/GenBank/DDBJ databases">
        <authorList>
            <person name="Varghese N."/>
            <person name="Submissions S."/>
        </authorList>
    </citation>
    <scope>NUCLEOTIDE SEQUENCE [LARGE SCALE GENOMIC DNA]</scope>
    <source>
        <strain evidence="20">DSM 22363</strain>
    </source>
</reference>
<dbReference type="CDD" id="cd17546">
    <property type="entry name" value="REC_hyHK_CKI1_RcsC-like"/>
    <property type="match status" value="1"/>
</dbReference>
<dbReference type="EC" id="2.7.13.3" evidence="3"/>
<feature type="transmembrane region" description="Helical" evidence="15">
    <location>
        <begin position="114"/>
        <end position="138"/>
    </location>
</feature>
<dbReference type="InterPro" id="IPR003594">
    <property type="entry name" value="HATPase_dom"/>
</dbReference>
<dbReference type="Pfam" id="PF01627">
    <property type="entry name" value="Hpt"/>
    <property type="match status" value="1"/>
</dbReference>
<dbReference type="Proteomes" id="UP000185192">
    <property type="component" value="Unassembled WGS sequence"/>
</dbReference>
<keyword evidence="11 15" id="KW-0472">Membrane</keyword>
<feature type="compositionally biased region" description="Basic residues" evidence="14">
    <location>
        <begin position="1"/>
        <end position="38"/>
    </location>
</feature>
<dbReference type="FunFam" id="3.30.565.10:FF:000010">
    <property type="entry name" value="Sensor histidine kinase RcsC"/>
    <property type="match status" value="1"/>
</dbReference>
<dbReference type="InterPro" id="IPR036097">
    <property type="entry name" value="HisK_dim/P_sf"/>
</dbReference>
<keyword evidence="5 13" id="KW-0597">Phosphoprotein</keyword>
<feature type="compositionally biased region" description="Acidic residues" evidence="14">
    <location>
        <begin position="854"/>
        <end position="864"/>
    </location>
</feature>
<dbReference type="PANTHER" id="PTHR45339">
    <property type="entry name" value="HYBRID SIGNAL TRANSDUCTION HISTIDINE KINASE J"/>
    <property type="match status" value="1"/>
</dbReference>
<feature type="region of interest" description="Disordered" evidence="14">
    <location>
        <begin position="1"/>
        <end position="39"/>
    </location>
</feature>
<evidence type="ECO:0000256" key="5">
    <source>
        <dbReference type="ARBA" id="ARBA00022553"/>
    </source>
</evidence>
<dbReference type="InterPro" id="IPR036890">
    <property type="entry name" value="HATPase_C_sf"/>
</dbReference>
<dbReference type="CDD" id="cd16922">
    <property type="entry name" value="HATPase_EvgS-ArcB-TorS-like"/>
    <property type="match status" value="1"/>
</dbReference>
<keyword evidence="19" id="KW-0808">Transferase</keyword>
<comment type="subcellular location">
    <subcellularLocation>
        <location evidence="2">Cell membrane</location>
        <topology evidence="2">Multi-pass membrane protein</topology>
    </subcellularLocation>
</comment>
<accession>A0A1N6G423</accession>
<evidence type="ECO:0000256" key="12">
    <source>
        <dbReference type="PROSITE-ProRule" id="PRU00110"/>
    </source>
</evidence>
<evidence type="ECO:0000256" key="7">
    <source>
        <dbReference type="ARBA" id="ARBA00022741"/>
    </source>
</evidence>
<dbReference type="GO" id="GO:0005524">
    <property type="term" value="F:ATP binding"/>
    <property type="evidence" value="ECO:0007669"/>
    <property type="project" value="UniProtKB-KW"/>
</dbReference>
<evidence type="ECO:0000313" key="19">
    <source>
        <dbReference type="EMBL" id="SIO02306.1"/>
    </source>
</evidence>
<dbReference type="RefSeq" id="WP_074205662.1">
    <property type="nucleotide sequence ID" value="NZ_FSQW01000002.1"/>
</dbReference>
<name>A0A1N6G423_9SPHN</name>
<dbReference type="InterPro" id="IPR003661">
    <property type="entry name" value="HisK_dim/P_dom"/>
</dbReference>
<evidence type="ECO:0000256" key="9">
    <source>
        <dbReference type="ARBA" id="ARBA00022989"/>
    </source>
</evidence>
<dbReference type="Gene3D" id="3.30.565.10">
    <property type="entry name" value="Histidine kinase-like ATPase, C-terminal domain"/>
    <property type="match status" value="1"/>
</dbReference>
<evidence type="ECO:0000256" key="15">
    <source>
        <dbReference type="SAM" id="Phobius"/>
    </source>
</evidence>
<feature type="domain" description="HPt" evidence="18">
    <location>
        <begin position="757"/>
        <end position="850"/>
    </location>
</feature>
<dbReference type="Pfam" id="PF00072">
    <property type="entry name" value="Response_reg"/>
    <property type="match status" value="1"/>
</dbReference>
<keyword evidence="9 15" id="KW-1133">Transmembrane helix</keyword>
<dbReference type="SUPFAM" id="SSF55874">
    <property type="entry name" value="ATPase domain of HSP90 chaperone/DNA topoisomerase II/histidine kinase"/>
    <property type="match status" value="1"/>
</dbReference>
<evidence type="ECO:0000256" key="10">
    <source>
        <dbReference type="ARBA" id="ARBA00023012"/>
    </source>
</evidence>
<keyword evidence="19" id="KW-0418">Kinase</keyword>
<feature type="modified residue" description="4-aspartylphosphate" evidence="13">
    <location>
        <position position="642"/>
    </location>
</feature>
<dbReference type="PROSITE" id="PS50109">
    <property type="entry name" value="HIS_KIN"/>
    <property type="match status" value="1"/>
</dbReference>
<evidence type="ECO:0000256" key="13">
    <source>
        <dbReference type="PROSITE-ProRule" id="PRU00169"/>
    </source>
</evidence>
<feature type="domain" description="Histidine kinase" evidence="16">
    <location>
        <begin position="216"/>
        <end position="436"/>
    </location>
</feature>
<evidence type="ECO:0000256" key="11">
    <source>
        <dbReference type="ARBA" id="ARBA00023136"/>
    </source>
</evidence>
<evidence type="ECO:0000256" key="6">
    <source>
        <dbReference type="ARBA" id="ARBA00022692"/>
    </source>
</evidence>
<dbReference type="InterPro" id="IPR005467">
    <property type="entry name" value="His_kinase_dom"/>
</dbReference>
<dbReference type="Gene3D" id="3.40.50.2300">
    <property type="match status" value="1"/>
</dbReference>
<dbReference type="GO" id="GO:0000155">
    <property type="term" value="F:phosphorelay sensor kinase activity"/>
    <property type="evidence" value="ECO:0007669"/>
    <property type="project" value="InterPro"/>
</dbReference>
<evidence type="ECO:0000256" key="4">
    <source>
        <dbReference type="ARBA" id="ARBA00022475"/>
    </source>
</evidence>
<dbReference type="InterPro" id="IPR036641">
    <property type="entry name" value="HPT_dom_sf"/>
</dbReference>
<evidence type="ECO:0000256" key="2">
    <source>
        <dbReference type="ARBA" id="ARBA00004651"/>
    </source>
</evidence>
<evidence type="ECO:0000313" key="20">
    <source>
        <dbReference type="Proteomes" id="UP000185192"/>
    </source>
</evidence>
<keyword evidence="4" id="KW-1003">Cell membrane</keyword>
<dbReference type="Gene3D" id="1.10.287.130">
    <property type="match status" value="1"/>
</dbReference>
<feature type="domain" description="Response regulatory" evidence="17">
    <location>
        <begin position="593"/>
        <end position="710"/>
    </location>
</feature>
<dbReference type="Pfam" id="PF00512">
    <property type="entry name" value="HisKA"/>
    <property type="match status" value="1"/>
</dbReference>
<evidence type="ECO:0000256" key="3">
    <source>
        <dbReference type="ARBA" id="ARBA00012438"/>
    </source>
</evidence>
<dbReference type="Gene3D" id="1.20.120.160">
    <property type="entry name" value="HPT domain"/>
    <property type="match status" value="1"/>
</dbReference>
<comment type="catalytic activity">
    <reaction evidence="1">
        <text>ATP + protein L-histidine = ADP + protein N-phospho-L-histidine.</text>
        <dbReference type="EC" id="2.7.13.3"/>
    </reaction>
</comment>
<dbReference type="SMART" id="SM00387">
    <property type="entry name" value="HATPase_c"/>
    <property type="match status" value="1"/>
</dbReference>
<keyword evidence="7" id="KW-0547">Nucleotide-binding</keyword>
<feature type="region of interest" description="Disordered" evidence="14">
    <location>
        <begin position="851"/>
        <end position="871"/>
    </location>
</feature>
<evidence type="ECO:0000256" key="8">
    <source>
        <dbReference type="ARBA" id="ARBA00022840"/>
    </source>
</evidence>
<dbReference type="OrthoDB" id="9815202at2"/>
<dbReference type="InterPro" id="IPR008207">
    <property type="entry name" value="Sig_transdc_His_kin_Hpt_dom"/>
</dbReference>
<keyword evidence="6 15" id="KW-0812">Transmembrane</keyword>
<dbReference type="PROSITE" id="PS50110">
    <property type="entry name" value="RESPONSE_REGULATORY"/>
    <property type="match status" value="1"/>
</dbReference>
<dbReference type="SUPFAM" id="SSF47384">
    <property type="entry name" value="Homodimeric domain of signal transducing histidine kinase"/>
    <property type="match status" value="1"/>
</dbReference>